<accession>A0A9P0M7G5</accession>
<evidence type="ECO:0000313" key="1">
    <source>
        <dbReference type="EMBL" id="CAH2007006.1"/>
    </source>
</evidence>
<dbReference type="AlphaFoldDB" id="A0A9P0M7G5"/>
<dbReference type="Proteomes" id="UP001152888">
    <property type="component" value="Unassembled WGS sequence"/>
</dbReference>
<evidence type="ECO:0000313" key="2">
    <source>
        <dbReference type="Proteomes" id="UP001152888"/>
    </source>
</evidence>
<proteinExistence type="predicted"/>
<keyword evidence="2" id="KW-1185">Reference proteome</keyword>
<protein>
    <submittedName>
        <fullName evidence="1">Uncharacterized protein</fullName>
    </submittedName>
</protein>
<dbReference type="EMBL" id="CAKOFQ010007726">
    <property type="protein sequence ID" value="CAH2007006.1"/>
    <property type="molecule type" value="Genomic_DNA"/>
</dbReference>
<gene>
    <name evidence="1" type="ORF">ACAOBT_LOCUS29424</name>
</gene>
<sequence>MYCMENIRIKGLKLWKNSRLKNGVK</sequence>
<comment type="caution">
    <text evidence="1">The sequence shown here is derived from an EMBL/GenBank/DDBJ whole genome shotgun (WGS) entry which is preliminary data.</text>
</comment>
<reference evidence="1" key="1">
    <citation type="submission" date="2022-03" db="EMBL/GenBank/DDBJ databases">
        <authorList>
            <person name="Sayadi A."/>
        </authorList>
    </citation>
    <scope>NUCLEOTIDE SEQUENCE</scope>
</reference>
<name>A0A9P0M7G5_ACAOB</name>
<organism evidence="1 2">
    <name type="scientific">Acanthoscelides obtectus</name>
    <name type="common">Bean weevil</name>
    <name type="synonym">Bruchus obtectus</name>
    <dbReference type="NCBI Taxonomy" id="200917"/>
    <lineage>
        <taxon>Eukaryota</taxon>
        <taxon>Metazoa</taxon>
        <taxon>Ecdysozoa</taxon>
        <taxon>Arthropoda</taxon>
        <taxon>Hexapoda</taxon>
        <taxon>Insecta</taxon>
        <taxon>Pterygota</taxon>
        <taxon>Neoptera</taxon>
        <taxon>Endopterygota</taxon>
        <taxon>Coleoptera</taxon>
        <taxon>Polyphaga</taxon>
        <taxon>Cucujiformia</taxon>
        <taxon>Chrysomeloidea</taxon>
        <taxon>Chrysomelidae</taxon>
        <taxon>Bruchinae</taxon>
        <taxon>Bruchini</taxon>
        <taxon>Acanthoscelides</taxon>
    </lineage>
</organism>